<dbReference type="NCBIfam" id="TIGR01934">
    <property type="entry name" value="MenG_MenH_UbiE"/>
    <property type="match status" value="1"/>
</dbReference>
<keyword evidence="1 5" id="KW-0474">Menaquinone biosynthesis</keyword>
<keyword evidence="7" id="KW-1185">Reference proteome</keyword>
<dbReference type="PROSITE" id="PS51608">
    <property type="entry name" value="SAM_MT_UBIE"/>
    <property type="match status" value="1"/>
</dbReference>
<dbReference type="InterPro" id="IPR004033">
    <property type="entry name" value="UbiE/COQ5_MeTrFase"/>
</dbReference>
<keyword evidence="2 5" id="KW-0489">Methyltransferase</keyword>
<proteinExistence type="inferred from homology"/>
<evidence type="ECO:0000256" key="5">
    <source>
        <dbReference type="HAMAP-Rule" id="MF_01813"/>
    </source>
</evidence>
<dbReference type="InterPro" id="IPR029063">
    <property type="entry name" value="SAM-dependent_MTases_sf"/>
</dbReference>
<sequence>MASREFSKQNDNSPRERREVVRGMFNRIAPTYDLLNRLLSLGIDRRWRKKTIDLMQIDGHSVVLDLACGTGDLAQEAARRSAMAIFAVDPSNEMLLRARTKLKYAMSRTYFVESFGEEIPLQSGLCSHAMIAFGIRNVQERPRAFAELFRILKPGGVLAVLEFTPMDKKLVSFLFNLYFQKILPWIGGMISRDRQAYEYLPESVARFVTSADLRREAEQAGFQHVQTKVFALGVATALIMKHPD</sequence>
<evidence type="ECO:0000313" key="7">
    <source>
        <dbReference type="Proteomes" id="UP000006048"/>
    </source>
</evidence>
<keyword evidence="4 5" id="KW-0949">S-adenosyl-L-methionine</keyword>
<dbReference type="OrthoDB" id="9808140at2"/>
<dbReference type="CDD" id="cd02440">
    <property type="entry name" value="AdoMet_MTases"/>
    <property type="match status" value="1"/>
</dbReference>
<dbReference type="NCBIfam" id="NF001244">
    <property type="entry name" value="PRK00216.1-5"/>
    <property type="match status" value="1"/>
</dbReference>
<gene>
    <name evidence="5" type="primary">menG</name>
    <name evidence="6" type="ordered locus">Turpa_3649</name>
</gene>
<comment type="function">
    <text evidence="5">Methyltransferase required for the conversion of demethylmenaquinol (DMKH2) to menaquinol (MKH2).</text>
</comment>
<comment type="pathway">
    <text evidence="5">Quinol/quinone metabolism; menaquinone biosynthesis; menaquinol from 1,4-dihydroxy-2-naphthoate: step 2/2.</text>
</comment>
<keyword evidence="3 5" id="KW-0808">Transferase</keyword>
<evidence type="ECO:0000256" key="3">
    <source>
        <dbReference type="ARBA" id="ARBA00022679"/>
    </source>
</evidence>
<protein>
    <recommendedName>
        <fullName evidence="5">Demethylmenaquinone methyltransferase</fullName>
        <ecNumber evidence="5">2.1.1.163</ecNumber>
    </recommendedName>
</protein>
<organism evidence="6 7">
    <name type="scientific">Turneriella parva (strain ATCC BAA-1111 / DSM 21527 / NCTC 11395 / H)</name>
    <name type="common">Leptospira parva</name>
    <dbReference type="NCBI Taxonomy" id="869212"/>
    <lineage>
        <taxon>Bacteria</taxon>
        <taxon>Pseudomonadati</taxon>
        <taxon>Spirochaetota</taxon>
        <taxon>Spirochaetia</taxon>
        <taxon>Leptospirales</taxon>
        <taxon>Leptospiraceae</taxon>
        <taxon>Turneriella</taxon>
    </lineage>
</organism>
<feature type="binding site" evidence="5">
    <location>
        <position position="89"/>
    </location>
    <ligand>
        <name>S-adenosyl-L-methionine</name>
        <dbReference type="ChEBI" id="CHEBI:59789"/>
    </ligand>
</feature>
<comment type="similarity">
    <text evidence="5">Belongs to the class I-like SAM-binding methyltransferase superfamily. MenG/UbiE family.</text>
</comment>
<comment type="catalytic activity">
    <reaction evidence="5">
        <text>a 2-demethylmenaquinol + S-adenosyl-L-methionine = a menaquinol + S-adenosyl-L-homocysteine + H(+)</text>
        <dbReference type="Rhea" id="RHEA:42640"/>
        <dbReference type="Rhea" id="RHEA-COMP:9539"/>
        <dbReference type="Rhea" id="RHEA-COMP:9563"/>
        <dbReference type="ChEBI" id="CHEBI:15378"/>
        <dbReference type="ChEBI" id="CHEBI:18151"/>
        <dbReference type="ChEBI" id="CHEBI:55437"/>
        <dbReference type="ChEBI" id="CHEBI:57856"/>
        <dbReference type="ChEBI" id="CHEBI:59789"/>
        <dbReference type="EC" id="2.1.1.163"/>
    </reaction>
</comment>
<dbReference type="Pfam" id="PF01209">
    <property type="entry name" value="Ubie_methyltran"/>
    <property type="match status" value="1"/>
</dbReference>
<dbReference type="PATRIC" id="fig|869212.3.peg.3670"/>
<dbReference type="InterPro" id="IPR023576">
    <property type="entry name" value="UbiE/COQ5_MeTrFase_CS"/>
</dbReference>
<dbReference type="EC" id="2.1.1.163" evidence="5"/>
<dbReference type="HOGENOM" id="CLU_037990_0_0_12"/>
<evidence type="ECO:0000256" key="2">
    <source>
        <dbReference type="ARBA" id="ARBA00022603"/>
    </source>
</evidence>
<dbReference type="STRING" id="869212.Turpa_3649"/>
<dbReference type="HAMAP" id="MF_01813">
    <property type="entry name" value="MenG_UbiE_methyltr"/>
    <property type="match status" value="1"/>
</dbReference>
<dbReference type="PANTHER" id="PTHR43591:SF24">
    <property type="entry name" value="2-METHOXY-6-POLYPRENYL-1,4-BENZOQUINOL METHYLASE, MITOCHONDRIAL"/>
    <property type="match status" value="1"/>
</dbReference>
<dbReference type="GO" id="GO:0032259">
    <property type="term" value="P:methylation"/>
    <property type="evidence" value="ECO:0007669"/>
    <property type="project" value="UniProtKB-KW"/>
</dbReference>
<evidence type="ECO:0000256" key="4">
    <source>
        <dbReference type="ARBA" id="ARBA00022691"/>
    </source>
</evidence>
<name>I4BAH6_TURPD</name>
<dbReference type="Gene3D" id="3.40.50.150">
    <property type="entry name" value="Vaccinia Virus protein VP39"/>
    <property type="match status" value="1"/>
</dbReference>
<dbReference type="PANTHER" id="PTHR43591">
    <property type="entry name" value="METHYLTRANSFERASE"/>
    <property type="match status" value="1"/>
</dbReference>
<dbReference type="PROSITE" id="PS01183">
    <property type="entry name" value="UBIE_1"/>
    <property type="match status" value="1"/>
</dbReference>
<dbReference type="RefSeq" id="WP_014804760.1">
    <property type="nucleotide sequence ID" value="NC_018020.1"/>
</dbReference>
<dbReference type="EMBL" id="CP002959">
    <property type="protein sequence ID" value="AFM14283.1"/>
    <property type="molecule type" value="Genomic_DNA"/>
</dbReference>
<dbReference type="SUPFAM" id="SSF53335">
    <property type="entry name" value="S-adenosyl-L-methionine-dependent methyltransferases"/>
    <property type="match status" value="1"/>
</dbReference>
<dbReference type="Proteomes" id="UP000006048">
    <property type="component" value="Chromosome"/>
</dbReference>
<dbReference type="AlphaFoldDB" id="I4BAH6"/>
<comment type="caution">
    <text evidence="5">Lacks conserved residue(s) required for the propagation of feature annotation.</text>
</comment>
<reference evidence="6 7" key="1">
    <citation type="submission" date="2012-06" db="EMBL/GenBank/DDBJ databases">
        <title>The complete chromosome of genome of Turneriella parva DSM 21527.</title>
        <authorList>
            <consortium name="US DOE Joint Genome Institute (JGI-PGF)"/>
            <person name="Lucas S."/>
            <person name="Han J."/>
            <person name="Lapidus A."/>
            <person name="Bruce D."/>
            <person name="Goodwin L."/>
            <person name="Pitluck S."/>
            <person name="Peters L."/>
            <person name="Kyrpides N."/>
            <person name="Mavromatis K."/>
            <person name="Ivanova N."/>
            <person name="Mikhailova N."/>
            <person name="Chertkov O."/>
            <person name="Detter J.C."/>
            <person name="Tapia R."/>
            <person name="Han C."/>
            <person name="Land M."/>
            <person name="Hauser L."/>
            <person name="Markowitz V."/>
            <person name="Cheng J.-F."/>
            <person name="Hugenholtz P."/>
            <person name="Woyke T."/>
            <person name="Wu D."/>
            <person name="Gronow S."/>
            <person name="Wellnitz S."/>
            <person name="Brambilla E."/>
            <person name="Klenk H.-P."/>
            <person name="Eisen J.A."/>
        </authorList>
    </citation>
    <scope>NUCLEOTIDE SEQUENCE [LARGE SCALE GENOMIC DNA]</scope>
    <source>
        <strain evidence="7">ATCC BAA-1111 / DSM 21527 / NCTC 11395 / H</strain>
    </source>
</reference>
<accession>I4BAH6</accession>
<dbReference type="KEGG" id="tpx:Turpa_3649"/>
<evidence type="ECO:0000256" key="1">
    <source>
        <dbReference type="ARBA" id="ARBA00022428"/>
    </source>
</evidence>
<feature type="binding site" evidence="5">
    <location>
        <position position="70"/>
    </location>
    <ligand>
        <name>S-adenosyl-L-methionine</name>
        <dbReference type="ChEBI" id="CHEBI:59789"/>
    </ligand>
</feature>
<dbReference type="GO" id="GO:0043770">
    <property type="term" value="F:demethylmenaquinone methyltransferase activity"/>
    <property type="evidence" value="ECO:0007669"/>
    <property type="project" value="UniProtKB-UniRule"/>
</dbReference>
<dbReference type="UniPathway" id="UPA00079">
    <property type="reaction ID" value="UER00169"/>
</dbReference>
<evidence type="ECO:0000313" key="6">
    <source>
        <dbReference type="EMBL" id="AFM14283.1"/>
    </source>
</evidence>
<dbReference type="GO" id="GO:0009234">
    <property type="term" value="P:menaquinone biosynthetic process"/>
    <property type="evidence" value="ECO:0007669"/>
    <property type="project" value="UniProtKB-UniRule"/>
</dbReference>